<dbReference type="EMBL" id="JAQQWI010000019">
    <property type="protein sequence ID" value="KAK7999099.1"/>
    <property type="molecule type" value="Genomic_DNA"/>
</dbReference>
<evidence type="ECO:0000313" key="3">
    <source>
        <dbReference type="Proteomes" id="UP001396898"/>
    </source>
</evidence>
<keyword evidence="3" id="KW-1185">Reference proteome</keyword>
<evidence type="ECO:0000256" key="1">
    <source>
        <dbReference type="SAM" id="MobiDB-lite"/>
    </source>
</evidence>
<accession>A0ABR1R4M3</accession>
<feature type="region of interest" description="Disordered" evidence="1">
    <location>
        <begin position="424"/>
        <end position="453"/>
    </location>
</feature>
<feature type="compositionally biased region" description="Basic and acidic residues" evidence="1">
    <location>
        <begin position="424"/>
        <end position="434"/>
    </location>
</feature>
<name>A0ABR1R4M3_9PEZI</name>
<evidence type="ECO:0008006" key="4">
    <source>
        <dbReference type="Google" id="ProtNLM"/>
    </source>
</evidence>
<organism evidence="2 3">
    <name type="scientific">Apiospora marii</name>
    <dbReference type="NCBI Taxonomy" id="335849"/>
    <lineage>
        <taxon>Eukaryota</taxon>
        <taxon>Fungi</taxon>
        <taxon>Dikarya</taxon>
        <taxon>Ascomycota</taxon>
        <taxon>Pezizomycotina</taxon>
        <taxon>Sordariomycetes</taxon>
        <taxon>Xylariomycetidae</taxon>
        <taxon>Amphisphaeriales</taxon>
        <taxon>Apiosporaceae</taxon>
        <taxon>Apiospora</taxon>
    </lineage>
</organism>
<sequence>MDSHEAPSTFSWVTSLLKNWTSTQPSWANVKNALVLAKITNGAIHSRCIIDFAQHLEKAGQDGAPTLHADCVICRRTLDISSCVGEMVETECALAGNEKSAKTEQEFYEKHGLEGTVVMRCGHLIGRDCLQKAWEAYLADDGPDAARPDRCFQCQAKVTCDGCDDVYQPRQALQRVTLTAAEKDPGARRYCQRCTYYQILRKFSECALTFPPCDKRDPSKHCQQWLRRRVREVTQLICPVTADVRSPEAAAWYDKFLARGRERVAADCLGAGAMTDCLGPEPLRVRLHGAVFCPCMANAEKLSSSRARGFRHKQKRRLRDTKGAFDMARLFAEMFLHIGKDMPLAWYRGGEGEEEEISGDGGFRLLPPLSAEDPEQPEHQKFLKIVGGDSLAGALARINPSVVQGPKFIALVESYDNWEFLRKEKEEDGEESHHQGANAGKPEGEDPAHAQEVARRKEEMWELLWGDVVQPGGRDAWEEAWEHYWDDVWWGEFMEWYDASGMCDCCY</sequence>
<protein>
    <recommendedName>
        <fullName evidence="4">RING-type domain-containing protein</fullName>
    </recommendedName>
</protein>
<proteinExistence type="predicted"/>
<comment type="caution">
    <text evidence="2">The sequence shown here is derived from an EMBL/GenBank/DDBJ whole genome shotgun (WGS) entry which is preliminary data.</text>
</comment>
<dbReference type="Proteomes" id="UP001396898">
    <property type="component" value="Unassembled WGS sequence"/>
</dbReference>
<evidence type="ECO:0000313" key="2">
    <source>
        <dbReference type="EMBL" id="KAK7999099.1"/>
    </source>
</evidence>
<reference evidence="2 3" key="1">
    <citation type="submission" date="2023-01" db="EMBL/GenBank/DDBJ databases">
        <title>Analysis of 21 Apiospora genomes using comparative genomics revels a genus with tremendous synthesis potential of carbohydrate active enzymes and secondary metabolites.</title>
        <authorList>
            <person name="Sorensen T."/>
        </authorList>
    </citation>
    <scope>NUCLEOTIDE SEQUENCE [LARGE SCALE GENOMIC DNA]</scope>
    <source>
        <strain evidence="2 3">CBS 20057</strain>
    </source>
</reference>
<feature type="compositionally biased region" description="Basic and acidic residues" evidence="1">
    <location>
        <begin position="442"/>
        <end position="453"/>
    </location>
</feature>
<gene>
    <name evidence="2" type="ORF">PG991_014774</name>
</gene>